<dbReference type="PANTHER" id="PTHR11035:SF3">
    <property type="entry name" value="VERY-LONG-CHAIN (3R)-3-HYDROXYACYL-COA DEHYDRATASE"/>
    <property type="match status" value="1"/>
</dbReference>
<feature type="transmembrane region" description="Helical" evidence="14">
    <location>
        <begin position="47"/>
        <end position="66"/>
    </location>
</feature>
<keyword evidence="5" id="KW-0444">Lipid biosynthesis</keyword>
<dbReference type="STRING" id="67003.A0A1X0P0I0"/>
<dbReference type="GO" id="GO:0005789">
    <property type="term" value="C:endoplasmic reticulum membrane"/>
    <property type="evidence" value="ECO:0007669"/>
    <property type="project" value="TreeGrafter"/>
</dbReference>
<evidence type="ECO:0000256" key="13">
    <source>
        <dbReference type="ARBA" id="ARBA00036671"/>
    </source>
</evidence>
<proteinExistence type="inferred from homology"/>
<evidence type="ECO:0000313" key="16">
    <source>
        <dbReference type="Proteomes" id="UP000192257"/>
    </source>
</evidence>
<comment type="similarity">
    <text evidence="3">Belongs to the very long-chain fatty acids dehydratase HACD family.</text>
</comment>
<dbReference type="GeneID" id="39983887"/>
<feature type="transmembrane region" description="Helical" evidence="14">
    <location>
        <begin position="181"/>
        <end position="201"/>
    </location>
</feature>
<dbReference type="AlphaFoldDB" id="A0A1X0P0I0"/>
<dbReference type="UniPathway" id="UPA00094"/>
<keyword evidence="16" id="KW-1185">Reference proteome</keyword>
<evidence type="ECO:0000256" key="12">
    <source>
        <dbReference type="ARBA" id="ARBA00023239"/>
    </source>
</evidence>
<sequence length="238" mass="26661">MMLKKAYLLAYNGSMLAGWTVILAKVLKHLLSGGDVRDVYPLISKLLVIFQSGAMMEVLHAMLGLVNSSVSTTFLQVLSRVLVVYGTLEIGPTASRESPLFTQMVTAWSVSELIRYSYYALNLLGVKCQPLTWLRYSAFTVLYPLGISGEIGCFYKALPYIKENKPWTVEMPNRYNFTFSYYHTVWFILLGLYPLGSYTLYSYMLGQRRKVLGSAAAGTAGGNKNVTNGNHKTMKQKQ</sequence>
<evidence type="ECO:0000256" key="9">
    <source>
        <dbReference type="ARBA" id="ARBA00023098"/>
    </source>
</evidence>
<keyword evidence="11" id="KW-0275">Fatty acid biosynthesis</keyword>
<dbReference type="OrthoDB" id="46988at2759"/>
<dbReference type="RefSeq" id="XP_028884510.1">
    <property type="nucleotide sequence ID" value="XM_029024107.1"/>
</dbReference>
<comment type="caution">
    <text evidence="15">The sequence shown here is derived from an EMBL/GenBank/DDBJ whole genome shotgun (WGS) entry which is preliminary data.</text>
</comment>
<evidence type="ECO:0000256" key="11">
    <source>
        <dbReference type="ARBA" id="ARBA00023160"/>
    </source>
</evidence>
<comment type="pathway">
    <text evidence="2">Lipid metabolism; fatty acid biosynthesis.</text>
</comment>
<keyword evidence="7" id="KW-0276">Fatty acid metabolism</keyword>
<accession>A0A1X0P0I0</accession>
<comment type="catalytic activity">
    <reaction evidence="13">
        <text>a very-long-chain (3R)-3-hydroxyacyl-CoA = a very-long-chain (2E)-enoyl-CoA + H2O</text>
        <dbReference type="Rhea" id="RHEA:45812"/>
        <dbReference type="ChEBI" id="CHEBI:15377"/>
        <dbReference type="ChEBI" id="CHEBI:83728"/>
        <dbReference type="ChEBI" id="CHEBI:85440"/>
        <dbReference type="EC" id="4.2.1.134"/>
    </reaction>
</comment>
<reference evidence="15 16" key="1">
    <citation type="submission" date="2017-03" db="EMBL/GenBank/DDBJ databases">
        <title>An alternative strategy for trypanosome survival in the mammalian bloodstream revealed through genome and transcriptome analysis of the ubiquitous bovine parasite Trypanosoma (Megatrypanum) theileri.</title>
        <authorList>
            <person name="Kelly S."/>
            <person name="Ivens A."/>
            <person name="Mott A."/>
            <person name="O'Neill E."/>
            <person name="Emms D."/>
            <person name="Macleod O."/>
            <person name="Voorheis P."/>
            <person name="Matthews J."/>
            <person name="Matthews K."/>
            <person name="Carrington M."/>
        </authorList>
    </citation>
    <scope>NUCLEOTIDE SEQUENCE [LARGE SCALE GENOMIC DNA]</scope>
    <source>
        <strain evidence="15">Edinburgh</strain>
    </source>
</reference>
<comment type="subcellular location">
    <subcellularLocation>
        <location evidence="1">Membrane</location>
        <topology evidence="1">Multi-pass membrane protein</topology>
    </subcellularLocation>
</comment>
<dbReference type="GO" id="GO:0042761">
    <property type="term" value="P:very long-chain fatty acid biosynthetic process"/>
    <property type="evidence" value="ECO:0007669"/>
    <property type="project" value="TreeGrafter"/>
</dbReference>
<feature type="transmembrane region" description="Helical" evidence="14">
    <location>
        <begin position="7"/>
        <end position="27"/>
    </location>
</feature>
<dbReference type="PANTHER" id="PTHR11035">
    <property type="entry name" value="VERY-LONG-CHAIN (3R)-3-HYDROXYACYL-COA DEHYDRATASE"/>
    <property type="match status" value="1"/>
</dbReference>
<name>A0A1X0P0I0_9TRYP</name>
<evidence type="ECO:0000256" key="7">
    <source>
        <dbReference type="ARBA" id="ARBA00022832"/>
    </source>
</evidence>
<dbReference type="GO" id="GO:0102158">
    <property type="term" value="F:very-long-chain (3R)-3-hydroxyacyl-CoA dehydratase activity"/>
    <property type="evidence" value="ECO:0007669"/>
    <property type="project" value="UniProtKB-EC"/>
</dbReference>
<dbReference type="VEuPathDB" id="TriTrypDB:TM35_000082420"/>
<feature type="transmembrane region" description="Helical" evidence="14">
    <location>
        <begin position="141"/>
        <end position="161"/>
    </location>
</feature>
<evidence type="ECO:0000256" key="10">
    <source>
        <dbReference type="ARBA" id="ARBA00023136"/>
    </source>
</evidence>
<keyword evidence="9" id="KW-0443">Lipid metabolism</keyword>
<protein>
    <recommendedName>
        <fullName evidence="4">very-long-chain (3R)-3-hydroxyacyl-CoA dehydratase</fullName>
        <ecNumber evidence="4">4.2.1.134</ecNumber>
    </recommendedName>
</protein>
<evidence type="ECO:0000256" key="14">
    <source>
        <dbReference type="SAM" id="Phobius"/>
    </source>
</evidence>
<evidence type="ECO:0000256" key="8">
    <source>
        <dbReference type="ARBA" id="ARBA00022989"/>
    </source>
</evidence>
<keyword evidence="10 14" id="KW-0472">Membrane</keyword>
<evidence type="ECO:0000256" key="2">
    <source>
        <dbReference type="ARBA" id="ARBA00005194"/>
    </source>
</evidence>
<evidence type="ECO:0000256" key="3">
    <source>
        <dbReference type="ARBA" id="ARBA00007811"/>
    </source>
</evidence>
<organism evidence="15 16">
    <name type="scientific">Trypanosoma theileri</name>
    <dbReference type="NCBI Taxonomy" id="67003"/>
    <lineage>
        <taxon>Eukaryota</taxon>
        <taxon>Discoba</taxon>
        <taxon>Euglenozoa</taxon>
        <taxon>Kinetoplastea</taxon>
        <taxon>Metakinetoplastina</taxon>
        <taxon>Trypanosomatida</taxon>
        <taxon>Trypanosomatidae</taxon>
        <taxon>Trypanosoma</taxon>
    </lineage>
</organism>
<dbReference type="Pfam" id="PF04387">
    <property type="entry name" value="PTPLA"/>
    <property type="match status" value="1"/>
</dbReference>
<keyword evidence="8 14" id="KW-1133">Transmembrane helix</keyword>
<keyword evidence="6 14" id="KW-0812">Transmembrane</keyword>
<keyword evidence="12" id="KW-0456">Lyase</keyword>
<dbReference type="InterPro" id="IPR007482">
    <property type="entry name" value="Tyr_Pase-like_PTPLA"/>
</dbReference>
<dbReference type="GO" id="GO:0030497">
    <property type="term" value="P:fatty acid elongation"/>
    <property type="evidence" value="ECO:0007669"/>
    <property type="project" value="TreeGrafter"/>
</dbReference>
<evidence type="ECO:0000256" key="1">
    <source>
        <dbReference type="ARBA" id="ARBA00004141"/>
    </source>
</evidence>
<evidence type="ECO:0000313" key="15">
    <source>
        <dbReference type="EMBL" id="ORC90444.1"/>
    </source>
</evidence>
<dbReference type="GO" id="GO:0030148">
    <property type="term" value="P:sphingolipid biosynthetic process"/>
    <property type="evidence" value="ECO:0007669"/>
    <property type="project" value="TreeGrafter"/>
</dbReference>
<dbReference type="EC" id="4.2.1.134" evidence="4"/>
<dbReference type="Proteomes" id="UP000192257">
    <property type="component" value="Unassembled WGS sequence"/>
</dbReference>
<evidence type="ECO:0000256" key="5">
    <source>
        <dbReference type="ARBA" id="ARBA00022516"/>
    </source>
</evidence>
<dbReference type="EMBL" id="NBCO01000008">
    <property type="protein sequence ID" value="ORC90444.1"/>
    <property type="molecule type" value="Genomic_DNA"/>
</dbReference>
<gene>
    <name evidence="15" type="ORF">TM35_000082420</name>
</gene>
<evidence type="ECO:0000256" key="6">
    <source>
        <dbReference type="ARBA" id="ARBA00022692"/>
    </source>
</evidence>
<evidence type="ECO:0000256" key="4">
    <source>
        <dbReference type="ARBA" id="ARBA00013122"/>
    </source>
</evidence>